<dbReference type="PANTHER" id="PTHR10937:SF0">
    <property type="entry name" value="GLUTAMINE--FRUCTOSE-6-PHOSPHATE TRANSAMINASE (ISOMERIZING)"/>
    <property type="match status" value="1"/>
</dbReference>
<feature type="initiator methionine" description="Removed" evidence="10">
    <location>
        <position position="1"/>
    </location>
</feature>
<dbReference type="InterPro" id="IPR029055">
    <property type="entry name" value="Ntn_hydrolases_N"/>
</dbReference>
<dbReference type="Gene3D" id="3.60.20.10">
    <property type="entry name" value="Glutamine Phosphoribosylpyrophosphate, subunit 1, domain 1"/>
    <property type="match status" value="1"/>
</dbReference>
<gene>
    <name evidence="10" type="primary">glmS</name>
    <name evidence="13" type="ORF">A0O21_04985</name>
</gene>
<keyword evidence="7 10" id="KW-0808">Transferase</keyword>
<keyword evidence="5 10" id="KW-0963">Cytoplasm</keyword>
<protein>
    <recommendedName>
        <fullName evidence="4 10">Glutamine--fructose-6-phosphate aminotransferase [isomerizing]</fullName>
        <ecNumber evidence="3 10">2.6.1.16</ecNumber>
    </recommendedName>
    <alternativeName>
        <fullName evidence="10">D-fructose-6-phosphate amidotransferase</fullName>
    </alternativeName>
    <alternativeName>
        <fullName evidence="10">GFAT</fullName>
    </alternativeName>
    <alternativeName>
        <fullName evidence="10">Glucosamine-6-phosphate synthase</fullName>
    </alternativeName>
    <alternativeName>
        <fullName evidence="10">Hexosephosphate aminotransferase</fullName>
    </alternativeName>
    <alternativeName>
        <fullName evidence="10">L-glutamine--D-fructose-6-phosphate amidotransferase</fullName>
    </alternativeName>
</protein>
<dbReference type="InterPro" id="IPR005855">
    <property type="entry name" value="GFAT"/>
</dbReference>
<evidence type="ECO:0000256" key="9">
    <source>
        <dbReference type="ARBA" id="ARBA00022962"/>
    </source>
</evidence>
<keyword evidence="14" id="KW-1185">Reference proteome</keyword>
<evidence type="ECO:0000313" key="13">
    <source>
        <dbReference type="EMBL" id="AND79429.1"/>
    </source>
</evidence>
<evidence type="ECO:0000256" key="8">
    <source>
        <dbReference type="ARBA" id="ARBA00022737"/>
    </source>
</evidence>
<keyword evidence="9" id="KW-0315">Glutamine amidotransferase</keyword>
<dbReference type="EC" id="2.6.1.16" evidence="3 10"/>
<dbReference type="InterPro" id="IPR046348">
    <property type="entry name" value="SIS_dom_sf"/>
</dbReference>
<dbReference type="Pfam" id="PF01380">
    <property type="entry name" value="SIS"/>
    <property type="match status" value="2"/>
</dbReference>
<dbReference type="EMBL" id="CP014699">
    <property type="protein sequence ID" value="AND79429.1"/>
    <property type="molecule type" value="Genomic_DNA"/>
</dbReference>
<dbReference type="CDD" id="cd00714">
    <property type="entry name" value="GFAT"/>
    <property type="match status" value="1"/>
</dbReference>
<evidence type="ECO:0000256" key="1">
    <source>
        <dbReference type="ARBA" id="ARBA00001031"/>
    </source>
</evidence>
<reference evidence="14" key="2">
    <citation type="submission" date="2016-03" db="EMBL/GenBank/DDBJ databases">
        <title>Streptococcus antelopensis sp. nov., isolated from the feces of the Tibetan antelope (Pantholops hodgsonii) in Hoh Xil National Nature Reserve, Qinghai, China.</title>
        <authorList>
            <person name="Bai X."/>
        </authorList>
    </citation>
    <scope>NUCLEOTIDE SEQUENCE [LARGE SCALE GENOMIC DNA]</scope>
    <source>
        <strain evidence="14">TA 26</strain>
    </source>
</reference>
<dbReference type="InterPro" id="IPR035466">
    <property type="entry name" value="GlmS/AgaS_SIS"/>
</dbReference>
<dbReference type="STRING" id="1811193.A0O21_04985"/>
<dbReference type="FunFam" id="3.60.20.10:FF:000006">
    <property type="entry name" value="Glutamine--fructose-6-phosphate aminotransferase [isomerizing]"/>
    <property type="match status" value="1"/>
</dbReference>
<dbReference type="SUPFAM" id="SSF53697">
    <property type="entry name" value="SIS domain"/>
    <property type="match status" value="1"/>
</dbReference>
<dbReference type="PANTHER" id="PTHR10937">
    <property type="entry name" value="GLUCOSAMINE--FRUCTOSE-6-PHOSPHATE AMINOTRANSFERASE, ISOMERIZING"/>
    <property type="match status" value="1"/>
</dbReference>
<dbReference type="KEGG" id="spat:A0O21_04985"/>
<keyword evidence="6 10" id="KW-0032">Aminotransferase</keyword>
<dbReference type="GO" id="GO:0005975">
    <property type="term" value="P:carbohydrate metabolic process"/>
    <property type="evidence" value="ECO:0007669"/>
    <property type="project" value="UniProtKB-UniRule"/>
</dbReference>
<dbReference type="Pfam" id="PF13522">
    <property type="entry name" value="GATase_6"/>
    <property type="match status" value="1"/>
</dbReference>
<comment type="catalytic activity">
    <reaction evidence="1 10">
        <text>D-fructose 6-phosphate + L-glutamine = D-glucosamine 6-phosphate + L-glutamate</text>
        <dbReference type="Rhea" id="RHEA:13237"/>
        <dbReference type="ChEBI" id="CHEBI:29985"/>
        <dbReference type="ChEBI" id="CHEBI:58359"/>
        <dbReference type="ChEBI" id="CHEBI:58725"/>
        <dbReference type="ChEBI" id="CHEBI:61527"/>
        <dbReference type="EC" id="2.6.1.16"/>
    </reaction>
</comment>
<comment type="subcellular location">
    <subcellularLocation>
        <location evidence="2 10">Cytoplasm</location>
    </subcellularLocation>
</comment>
<feature type="active site" description="For Fru-6P isomerization activity" evidence="10">
    <location>
        <position position="599"/>
    </location>
</feature>
<evidence type="ECO:0000256" key="7">
    <source>
        <dbReference type="ARBA" id="ARBA00022679"/>
    </source>
</evidence>
<dbReference type="InterPro" id="IPR035490">
    <property type="entry name" value="GlmS/FrlB_SIS"/>
</dbReference>
<dbReference type="GO" id="GO:0097367">
    <property type="term" value="F:carbohydrate derivative binding"/>
    <property type="evidence" value="ECO:0007669"/>
    <property type="project" value="InterPro"/>
</dbReference>
<dbReference type="GO" id="GO:0006047">
    <property type="term" value="P:UDP-N-acetylglucosamine metabolic process"/>
    <property type="evidence" value="ECO:0007669"/>
    <property type="project" value="TreeGrafter"/>
</dbReference>
<dbReference type="NCBIfam" id="NF001484">
    <property type="entry name" value="PRK00331.1"/>
    <property type="match status" value="1"/>
</dbReference>
<feature type="domain" description="Glutamine amidotransferase type-2" evidence="11">
    <location>
        <begin position="2"/>
        <end position="218"/>
    </location>
</feature>
<dbReference type="CDD" id="cd05008">
    <property type="entry name" value="SIS_GlmS_GlmD_1"/>
    <property type="match status" value="1"/>
</dbReference>
<dbReference type="CDD" id="cd05009">
    <property type="entry name" value="SIS_GlmS_GlmD_2"/>
    <property type="match status" value="1"/>
</dbReference>
<dbReference type="InterPro" id="IPR001347">
    <property type="entry name" value="SIS_dom"/>
</dbReference>
<dbReference type="FunFam" id="3.40.50.10490:FF:000022">
    <property type="entry name" value="Glutamine--fructose-6-phosphate aminotransferase [isomerizing]"/>
    <property type="match status" value="1"/>
</dbReference>
<dbReference type="RefSeq" id="WP_067062205.1">
    <property type="nucleotide sequence ID" value="NZ_CP014699.1"/>
</dbReference>
<name>A0A172Q7G3_9STRE</name>
<proteinExistence type="inferred from homology"/>
<dbReference type="GO" id="GO:0006002">
    <property type="term" value="P:fructose 6-phosphate metabolic process"/>
    <property type="evidence" value="ECO:0007669"/>
    <property type="project" value="TreeGrafter"/>
</dbReference>
<dbReference type="GO" id="GO:0006487">
    <property type="term" value="P:protein N-linked glycosylation"/>
    <property type="evidence" value="ECO:0007669"/>
    <property type="project" value="TreeGrafter"/>
</dbReference>
<dbReference type="GO" id="GO:0004360">
    <property type="term" value="F:glutamine-fructose-6-phosphate transaminase (isomerizing) activity"/>
    <property type="evidence" value="ECO:0007669"/>
    <property type="project" value="UniProtKB-UniRule"/>
</dbReference>
<dbReference type="OrthoDB" id="106547at2"/>
<feature type="domain" description="SIS" evidence="12">
    <location>
        <begin position="456"/>
        <end position="594"/>
    </location>
</feature>
<evidence type="ECO:0000259" key="11">
    <source>
        <dbReference type="PROSITE" id="PS51278"/>
    </source>
</evidence>
<dbReference type="PROSITE" id="PS51278">
    <property type="entry name" value="GATASE_TYPE_2"/>
    <property type="match status" value="1"/>
</dbReference>
<dbReference type="GO" id="GO:0005829">
    <property type="term" value="C:cytosol"/>
    <property type="evidence" value="ECO:0007669"/>
    <property type="project" value="TreeGrafter"/>
</dbReference>
<dbReference type="FunFam" id="3.40.50.10490:FF:000001">
    <property type="entry name" value="Glutamine--fructose-6-phosphate aminotransferase [isomerizing]"/>
    <property type="match status" value="1"/>
</dbReference>
<dbReference type="SUPFAM" id="SSF56235">
    <property type="entry name" value="N-terminal nucleophile aminohydrolases (Ntn hydrolases)"/>
    <property type="match status" value="1"/>
</dbReference>
<evidence type="ECO:0000256" key="6">
    <source>
        <dbReference type="ARBA" id="ARBA00022576"/>
    </source>
</evidence>
<evidence type="ECO:0000256" key="2">
    <source>
        <dbReference type="ARBA" id="ARBA00004496"/>
    </source>
</evidence>
<accession>A0A172Q7G3</accession>
<reference evidence="13 14" key="1">
    <citation type="journal article" date="2016" name="Int. J. Syst. Evol. Microbiol.">
        <title>Streptococcuspantholopis sp. nov., isolated from faeces of the Tibetan antelope (Pantholops hodgsonii).</title>
        <authorList>
            <person name="Bai X."/>
            <person name="Xiong Y."/>
            <person name="Lu S."/>
            <person name="Jin D."/>
            <person name="Lai X."/>
            <person name="Yang J."/>
            <person name="Niu L."/>
            <person name="Hu S."/>
            <person name="Meng X."/>
            <person name="Pu J."/>
            <person name="Ye C."/>
            <person name="Xu J."/>
        </authorList>
    </citation>
    <scope>NUCLEOTIDE SEQUENCE [LARGE SCALE GENOMIC DNA]</scope>
    <source>
        <strain evidence="13 14">TA 26</strain>
    </source>
</reference>
<evidence type="ECO:0000259" key="12">
    <source>
        <dbReference type="PROSITE" id="PS51464"/>
    </source>
</evidence>
<organism evidence="13 14">
    <name type="scientific">Streptococcus pantholopis</name>
    <dbReference type="NCBI Taxonomy" id="1811193"/>
    <lineage>
        <taxon>Bacteria</taxon>
        <taxon>Bacillati</taxon>
        <taxon>Bacillota</taxon>
        <taxon>Bacilli</taxon>
        <taxon>Lactobacillales</taxon>
        <taxon>Streptococcaceae</taxon>
        <taxon>Streptococcus</taxon>
    </lineage>
</organism>
<comment type="subunit">
    <text evidence="10">Homodimer.</text>
</comment>
<evidence type="ECO:0000313" key="14">
    <source>
        <dbReference type="Proteomes" id="UP000077317"/>
    </source>
</evidence>
<dbReference type="InterPro" id="IPR047084">
    <property type="entry name" value="GFAT_N"/>
</dbReference>
<dbReference type="Proteomes" id="UP000077317">
    <property type="component" value="Chromosome"/>
</dbReference>
<evidence type="ECO:0000256" key="4">
    <source>
        <dbReference type="ARBA" id="ARBA00016090"/>
    </source>
</evidence>
<keyword evidence="8" id="KW-0677">Repeat</keyword>
<dbReference type="AlphaFoldDB" id="A0A172Q7G3"/>
<feature type="domain" description="SIS" evidence="12">
    <location>
        <begin position="284"/>
        <end position="423"/>
    </location>
</feature>
<evidence type="ECO:0000256" key="5">
    <source>
        <dbReference type="ARBA" id="ARBA00022490"/>
    </source>
</evidence>
<dbReference type="PROSITE" id="PS51464">
    <property type="entry name" value="SIS"/>
    <property type="match status" value="2"/>
</dbReference>
<sequence>MCGIVGVVGNANATDILIQGLEKLEYRGYDSAGVFVTDGEKGQLVKAVGRIADLAEKVGDTVTGTAGIGHTRWATHGKPSEDNAHPHTSQTGRFILVHNGVIENYLQMKETYLADHQLKGQTDTEIAVHLIGKFVEEDGLSVLEAFKKALHIIEGSYAFALIDAENPDTIYVAKNKSPLLIGLGQGYNMVCSDAMAMIRETSQYMEIHDQELVLVTKDNVEVQDYDGHAIERDTYTAELDLSDIGKGTYPFYMLKEIDEQPTVMRKLINTYADENGNMTVDSNIVKAVQESDRIYILAAGTSYNAGFAAKSMLETLTDTPVELGVASEWGYNMPLLSKKPLFILLTQSGETADSRQVLVKANEMGIPSLTITNVPGSTLSREATYTMLLHAGPEIAVASTKAYTAQVATLAFLAKAVGEANGKQEALDFDLVHELSIVAQAIEATLSEKDLIAEKVQHLLSTARNAFYIGRGIDYYVTMEASLKLKEISYIQCEGFAAGELKHGTISLIEEGTPVIALISTSEKIAAHTRGNIAEVVSRGANALVIVEEDLAREGDDIIVNKVHPYLTTIAMVIPTQLIAYYASLQRGLDVDKPRNLAKAVTVE</sequence>
<evidence type="ECO:0000256" key="3">
    <source>
        <dbReference type="ARBA" id="ARBA00012916"/>
    </source>
</evidence>
<evidence type="ECO:0000256" key="10">
    <source>
        <dbReference type="HAMAP-Rule" id="MF_00164"/>
    </source>
</evidence>
<dbReference type="Gene3D" id="3.40.50.10490">
    <property type="entry name" value="Glucose-6-phosphate isomerase like protein, domain 1"/>
    <property type="match status" value="2"/>
</dbReference>
<dbReference type="InterPro" id="IPR017932">
    <property type="entry name" value="GATase_2_dom"/>
</dbReference>
<feature type="active site" description="Nucleophile; for GATase activity" evidence="10">
    <location>
        <position position="2"/>
    </location>
</feature>
<dbReference type="HAMAP" id="MF_00164">
    <property type="entry name" value="GlmS"/>
    <property type="match status" value="1"/>
</dbReference>
<comment type="function">
    <text evidence="10">Catalyzes the first step in hexosamine metabolism, converting fructose-6P into glucosamine-6P using glutamine as a nitrogen source.</text>
</comment>
<dbReference type="NCBIfam" id="TIGR01135">
    <property type="entry name" value="glmS"/>
    <property type="match status" value="1"/>
</dbReference>